<dbReference type="Pfam" id="PF08142">
    <property type="entry name" value="AARP2CN"/>
    <property type="match status" value="1"/>
</dbReference>
<dbReference type="Proteomes" id="UP000274131">
    <property type="component" value="Unassembled WGS sequence"/>
</dbReference>
<dbReference type="GO" id="GO:0000462">
    <property type="term" value="P:maturation of SSU-rRNA from tricistronic rRNA transcript (SSU-rRNA, 5.8S rRNA, LSU-rRNA)"/>
    <property type="evidence" value="ECO:0007669"/>
    <property type="project" value="TreeGrafter"/>
</dbReference>
<dbReference type="InterPro" id="IPR007034">
    <property type="entry name" value="BMS1_TSR1_C"/>
</dbReference>
<feature type="domain" description="AARP2CN" evidence="5">
    <location>
        <begin position="185"/>
        <end position="265"/>
    </location>
</feature>
<dbReference type="GO" id="GO:0034511">
    <property type="term" value="F:U3 snoRNA binding"/>
    <property type="evidence" value="ECO:0007669"/>
    <property type="project" value="TreeGrafter"/>
</dbReference>
<name>A0A158QAP9_ENTVE</name>
<dbReference type="AlphaFoldDB" id="A0A158QAP9"/>
<keyword evidence="8" id="KW-1185">Reference proteome</keyword>
<dbReference type="PANTHER" id="PTHR12858">
    <property type="entry name" value="RIBOSOME BIOGENESIS PROTEIN"/>
    <property type="match status" value="1"/>
</dbReference>
<feature type="region of interest" description="Disordered" evidence="4">
    <location>
        <begin position="1"/>
        <end position="28"/>
    </location>
</feature>
<evidence type="ECO:0000313" key="8">
    <source>
        <dbReference type="Proteomes" id="UP000274131"/>
    </source>
</evidence>
<dbReference type="GO" id="GO:0003924">
    <property type="term" value="F:GTPase activity"/>
    <property type="evidence" value="ECO:0007669"/>
    <property type="project" value="TreeGrafter"/>
</dbReference>
<evidence type="ECO:0000259" key="5">
    <source>
        <dbReference type="SMART" id="SM00785"/>
    </source>
</evidence>
<protein>
    <recommendedName>
        <fullName evidence="3">Pre-rRNA-processing protein TSR1 homolog</fullName>
    </recommendedName>
</protein>
<feature type="domain" description="Ribosome biogenesis protein BMS1/TSR1 C-terminal" evidence="6">
    <location>
        <begin position="361"/>
        <end position="647"/>
    </location>
</feature>
<evidence type="ECO:0000259" key="6">
    <source>
        <dbReference type="SMART" id="SM01362"/>
    </source>
</evidence>
<dbReference type="WBParaSite" id="EVEC_0000619301-mRNA-1">
    <property type="protein sequence ID" value="EVEC_0000619301-mRNA-1"/>
    <property type="gene ID" value="EVEC_0000619301"/>
</dbReference>
<dbReference type="STRING" id="51028.A0A158QAP9"/>
<dbReference type="GO" id="GO:0000479">
    <property type="term" value="P:endonucleolytic cleavage of tricistronic rRNA transcript (SSU-rRNA, 5.8S rRNA, LSU-rRNA)"/>
    <property type="evidence" value="ECO:0007669"/>
    <property type="project" value="TreeGrafter"/>
</dbReference>
<evidence type="ECO:0000313" key="7">
    <source>
        <dbReference type="EMBL" id="VDD91053.1"/>
    </source>
</evidence>
<gene>
    <name evidence="7" type="ORF">EVEC_LOCUS5804</name>
</gene>
<sequence>MSTVGHRPGAFSHVNKKHKTGRHRSKGSINNALRGKVDKVFISYYLFVRRLTYDVHLYLPEIALLNLNEIILHFSVVSVFRCPRFKRHYQFITPNLSRLNEVLSVSASSDVMAFLWPLSGEISEELSTILNVVSHYGLPTTLHFLPGLNTLKKPKLKEHARNVVRKLMIKWSFGEKLMACDNNTDGLSVLRILSEIKKKPTILQKRHSYLICEKSETLDVTADGFCTLKLTGYARGPPLNVNHLIHIQGYGDYQLKEVKVEDDPLRMKKKMVVISEQNGLFHHLTAVFPVETNHCKKKVPVGTSSYQAAWIFDDNEAEEESRDSEEEAQSVSMEDVEDLGVDTSLVEKFRQERMDAQFPDEIDTPLETPARVRFQRYRGLKSFRTSYWNPAENLPISYARIFKFADYRCSRKNALSSIHDENEYTVSSGSYITLSLMNVPLVVAENFISNSGMVVYSLLPHEQRMTVVNMVLNKYPNCGIPIANKQKLLFYVGYRRFEAQPIFSQHTNGDKFKMERFMPSKGSFVATVFAPVIFPPSPVLAFHEDAKGKLRLVAFGGVLNLNPDRIVLKRVVLSGHPFRIYRRHAVVRYMFFNREDIEWFKPIDVYTPRGRHGNITEPLGTHGYMKCVFDQQLNAMDSVMLNLYKRVFPKWTYNPEVADKLYSKKNSA</sequence>
<evidence type="ECO:0000256" key="4">
    <source>
        <dbReference type="SAM" id="MobiDB-lite"/>
    </source>
</evidence>
<dbReference type="EMBL" id="UXUI01008274">
    <property type="protein sequence ID" value="VDD91053.1"/>
    <property type="molecule type" value="Genomic_DNA"/>
</dbReference>
<dbReference type="GO" id="GO:0005634">
    <property type="term" value="C:nucleus"/>
    <property type="evidence" value="ECO:0007669"/>
    <property type="project" value="InterPro"/>
</dbReference>
<dbReference type="GO" id="GO:0005525">
    <property type="term" value="F:GTP binding"/>
    <property type="evidence" value="ECO:0007669"/>
    <property type="project" value="TreeGrafter"/>
</dbReference>
<comment type="function">
    <text evidence="1">Required during maturation of the 40S ribosomal subunit in the nucleolus.</text>
</comment>
<dbReference type="PANTHER" id="PTHR12858:SF1">
    <property type="entry name" value="PRE-RRNA-PROCESSING PROTEIN TSR1 HOMOLOG"/>
    <property type="match status" value="1"/>
</dbReference>
<dbReference type="SMART" id="SM01362">
    <property type="entry name" value="DUF663"/>
    <property type="match status" value="1"/>
</dbReference>
<dbReference type="InterPro" id="IPR012948">
    <property type="entry name" value="AARP2CN"/>
</dbReference>
<feature type="compositionally biased region" description="Basic residues" evidence="4">
    <location>
        <begin position="14"/>
        <end position="26"/>
    </location>
</feature>
<evidence type="ECO:0000256" key="1">
    <source>
        <dbReference type="ARBA" id="ARBA00037087"/>
    </source>
</evidence>
<dbReference type="GO" id="GO:0030688">
    <property type="term" value="C:preribosome, small subunit precursor"/>
    <property type="evidence" value="ECO:0007669"/>
    <property type="project" value="TreeGrafter"/>
</dbReference>
<evidence type="ECO:0000313" key="9">
    <source>
        <dbReference type="WBParaSite" id="EVEC_0000619301-mRNA-1"/>
    </source>
</evidence>
<dbReference type="SMART" id="SM00785">
    <property type="entry name" value="AARP2CN"/>
    <property type="match status" value="1"/>
</dbReference>
<comment type="similarity">
    <text evidence="2">Belongs to the TRAFAC class translation factor GTPase superfamily. Bms1-like GTPase family. TSR1 subfamily.</text>
</comment>
<proteinExistence type="inferred from homology"/>
<organism evidence="9">
    <name type="scientific">Enterobius vermicularis</name>
    <name type="common">Human pinworm</name>
    <dbReference type="NCBI Taxonomy" id="51028"/>
    <lineage>
        <taxon>Eukaryota</taxon>
        <taxon>Metazoa</taxon>
        <taxon>Ecdysozoa</taxon>
        <taxon>Nematoda</taxon>
        <taxon>Chromadorea</taxon>
        <taxon>Rhabditida</taxon>
        <taxon>Spirurina</taxon>
        <taxon>Oxyuridomorpha</taxon>
        <taxon>Oxyuroidea</taxon>
        <taxon>Oxyuridae</taxon>
        <taxon>Enterobius</taxon>
    </lineage>
</organism>
<dbReference type="Pfam" id="PF22298">
    <property type="entry name" value="Tsr1_G-like"/>
    <property type="match status" value="1"/>
</dbReference>
<reference evidence="9" key="1">
    <citation type="submission" date="2016-04" db="UniProtKB">
        <authorList>
            <consortium name="WormBaseParasite"/>
        </authorList>
    </citation>
    <scope>IDENTIFICATION</scope>
</reference>
<dbReference type="OrthoDB" id="119302at2759"/>
<dbReference type="Pfam" id="PF04950">
    <property type="entry name" value="RIBIOP_C"/>
    <property type="match status" value="1"/>
</dbReference>
<evidence type="ECO:0000256" key="3">
    <source>
        <dbReference type="ARBA" id="ARBA00040070"/>
    </source>
</evidence>
<evidence type="ECO:0000256" key="2">
    <source>
        <dbReference type="ARBA" id="ARBA00038288"/>
    </source>
</evidence>
<reference evidence="7 8" key="2">
    <citation type="submission" date="2018-10" db="EMBL/GenBank/DDBJ databases">
        <authorList>
            <consortium name="Pathogen Informatics"/>
        </authorList>
    </citation>
    <scope>NUCLEOTIDE SEQUENCE [LARGE SCALE GENOMIC DNA]</scope>
</reference>
<dbReference type="InterPro" id="IPR039761">
    <property type="entry name" value="Bms1/Tsr1"/>
</dbReference>
<accession>A0A158QAP9</accession>